<accession>A0A495WCN4</accession>
<dbReference type="InterPro" id="IPR011047">
    <property type="entry name" value="Quinoprotein_ADH-like_sf"/>
</dbReference>
<dbReference type="InterPro" id="IPR015943">
    <property type="entry name" value="WD40/YVTN_repeat-like_dom_sf"/>
</dbReference>
<dbReference type="SUPFAM" id="SSF50494">
    <property type="entry name" value="Trypsin-like serine proteases"/>
    <property type="match status" value="1"/>
</dbReference>
<keyword evidence="6" id="KW-1185">Reference proteome</keyword>
<feature type="repeat" description="WD" evidence="3">
    <location>
        <begin position="1670"/>
        <end position="1704"/>
    </location>
</feature>
<dbReference type="Pfam" id="PF00400">
    <property type="entry name" value="WD40"/>
    <property type="match status" value="4"/>
</dbReference>
<dbReference type="Gene3D" id="2.160.20.80">
    <property type="entry name" value="E3 ubiquitin-protein ligase SopA"/>
    <property type="match status" value="1"/>
</dbReference>
<dbReference type="InterPro" id="IPR007111">
    <property type="entry name" value="NACHT_NTPase"/>
</dbReference>
<evidence type="ECO:0000256" key="1">
    <source>
        <dbReference type="ARBA" id="ARBA00022574"/>
    </source>
</evidence>
<dbReference type="InterPro" id="IPR001680">
    <property type="entry name" value="WD40_rpt"/>
</dbReference>
<protein>
    <submittedName>
        <fullName evidence="5">WD40 repeat protein</fullName>
    </submittedName>
</protein>
<feature type="domain" description="NACHT" evidence="4">
    <location>
        <begin position="685"/>
        <end position="803"/>
    </location>
</feature>
<dbReference type="InterPro" id="IPR009003">
    <property type="entry name" value="Peptidase_S1_PA"/>
</dbReference>
<reference evidence="5 6" key="1">
    <citation type="submission" date="2018-10" db="EMBL/GenBank/DDBJ databases">
        <title>Sequencing the genomes of 1000 actinobacteria strains.</title>
        <authorList>
            <person name="Klenk H.-P."/>
        </authorList>
    </citation>
    <scope>NUCLEOTIDE SEQUENCE [LARGE SCALE GENOMIC DNA]</scope>
    <source>
        <strain evidence="5 6">DSM 43800</strain>
    </source>
</reference>
<evidence type="ECO:0000256" key="3">
    <source>
        <dbReference type="PROSITE-ProRule" id="PRU00221"/>
    </source>
</evidence>
<dbReference type="Gene3D" id="3.60.21.10">
    <property type="match status" value="1"/>
</dbReference>
<gene>
    <name evidence="5" type="ORF">C8E97_6290</name>
</gene>
<dbReference type="Proteomes" id="UP000282084">
    <property type="component" value="Unassembled WGS sequence"/>
</dbReference>
<name>A0A495WCN4_9PSEU</name>
<dbReference type="PROSITE" id="PS50837">
    <property type="entry name" value="NACHT"/>
    <property type="match status" value="1"/>
</dbReference>
<evidence type="ECO:0000256" key="2">
    <source>
        <dbReference type="ARBA" id="ARBA00022737"/>
    </source>
</evidence>
<evidence type="ECO:0000313" key="6">
    <source>
        <dbReference type="Proteomes" id="UP000282084"/>
    </source>
</evidence>
<dbReference type="Pfam" id="PF00805">
    <property type="entry name" value="Pentapeptide"/>
    <property type="match status" value="1"/>
</dbReference>
<dbReference type="PROSITE" id="PS00678">
    <property type="entry name" value="WD_REPEATS_1"/>
    <property type="match status" value="2"/>
</dbReference>
<dbReference type="InterPro" id="IPR001646">
    <property type="entry name" value="5peptide_repeat"/>
</dbReference>
<comment type="caution">
    <text evidence="5">The sequence shown here is derived from an EMBL/GenBank/DDBJ whole genome shotgun (WGS) entry which is preliminary data.</text>
</comment>
<feature type="repeat" description="WD" evidence="3">
    <location>
        <begin position="1704"/>
        <end position="1745"/>
    </location>
</feature>
<dbReference type="InterPro" id="IPR029052">
    <property type="entry name" value="Metallo-depent_PP-like"/>
</dbReference>
<keyword evidence="2" id="KW-0677">Repeat</keyword>
<keyword evidence="1 3" id="KW-0853">WD repeat</keyword>
<dbReference type="SUPFAM" id="SSF141571">
    <property type="entry name" value="Pentapeptide repeat-like"/>
    <property type="match status" value="1"/>
</dbReference>
<dbReference type="Gene3D" id="3.40.50.300">
    <property type="entry name" value="P-loop containing nucleotide triphosphate hydrolases"/>
    <property type="match status" value="1"/>
</dbReference>
<dbReference type="SUPFAM" id="SSF56300">
    <property type="entry name" value="Metallo-dependent phosphatases"/>
    <property type="match status" value="1"/>
</dbReference>
<dbReference type="Pfam" id="PF13365">
    <property type="entry name" value="Trypsin_2"/>
    <property type="match status" value="1"/>
</dbReference>
<feature type="repeat" description="WD" evidence="3">
    <location>
        <begin position="1623"/>
        <end position="1655"/>
    </location>
</feature>
<dbReference type="InterPro" id="IPR027417">
    <property type="entry name" value="P-loop_NTPase"/>
</dbReference>
<dbReference type="SMART" id="SM00320">
    <property type="entry name" value="WD40"/>
    <property type="match status" value="10"/>
</dbReference>
<dbReference type="SUPFAM" id="SSF50998">
    <property type="entry name" value="Quinoprotein alcohol dehydrogenase-like"/>
    <property type="match status" value="1"/>
</dbReference>
<dbReference type="Gene3D" id="2.40.10.120">
    <property type="match status" value="1"/>
</dbReference>
<organism evidence="5 6">
    <name type="scientific">Saccharothrix australiensis</name>
    <dbReference type="NCBI Taxonomy" id="2072"/>
    <lineage>
        <taxon>Bacteria</taxon>
        <taxon>Bacillati</taxon>
        <taxon>Actinomycetota</taxon>
        <taxon>Actinomycetes</taxon>
        <taxon>Pseudonocardiales</taxon>
        <taxon>Pseudonocardiaceae</taxon>
        <taxon>Saccharothrix</taxon>
    </lineage>
</organism>
<dbReference type="InterPro" id="IPR019775">
    <property type="entry name" value="WD40_repeat_CS"/>
</dbReference>
<evidence type="ECO:0000259" key="4">
    <source>
        <dbReference type="PROSITE" id="PS50837"/>
    </source>
</evidence>
<dbReference type="PROSITE" id="PS50082">
    <property type="entry name" value="WD_REPEATS_2"/>
    <property type="match status" value="4"/>
</dbReference>
<dbReference type="CDD" id="cd00200">
    <property type="entry name" value="WD40"/>
    <property type="match status" value="1"/>
</dbReference>
<evidence type="ECO:0000313" key="5">
    <source>
        <dbReference type="EMBL" id="RKT57568.1"/>
    </source>
</evidence>
<proteinExistence type="predicted"/>
<dbReference type="Gene3D" id="2.130.10.10">
    <property type="entry name" value="YVTN repeat-like/Quinoprotein amine dehydrogenase"/>
    <property type="match status" value="4"/>
</dbReference>
<dbReference type="InterPro" id="IPR036322">
    <property type="entry name" value="WD40_repeat_dom_sf"/>
</dbReference>
<dbReference type="Pfam" id="PF22739">
    <property type="entry name" value="NA-iREase3"/>
    <property type="match status" value="1"/>
</dbReference>
<dbReference type="EMBL" id="RBXO01000001">
    <property type="protein sequence ID" value="RKT57568.1"/>
    <property type="molecule type" value="Genomic_DNA"/>
</dbReference>
<feature type="repeat" description="WD" evidence="3">
    <location>
        <begin position="1220"/>
        <end position="1261"/>
    </location>
</feature>
<dbReference type="PROSITE" id="PS50294">
    <property type="entry name" value="WD_REPEATS_REGION"/>
    <property type="match status" value="4"/>
</dbReference>
<dbReference type="Pfam" id="PF05729">
    <property type="entry name" value="NACHT"/>
    <property type="match status" value="1"/>
</dbReference>
<dbReference type="PANTHER" id="PTHR19879:SF9">
    <property type="entry name" value="TRANSCRIPTION INITIATION FACTOR TFIID SUBUNIT 5"/>
    <property type="match status" value="1"/>
</dbReference>
<dbReference type="SUPFAM" id="SSF50978">
    <property type="entry name" value="WD40 repeat-like"/>
    <property type="match status" value="1"/>
</dbReference>
<sequence>MWYQWAMPAGALPTSVARFVDGSGRTVGAGVVVSRRHLFTCAHVVNLALDRDARDATRPRDHVRVEFAALPGLSATATVRAWAPPPPREGAPGEDICVLALAVPATVTPAGLISTPPPAGHPVDVFGFPANRPDGAWVRAVVRGQVAGRLLQLDSESALRVQTGYSGGPVWDPETGRVVGIIATAAAQDSYAIPAERLRAALPDHPHDVRRDRITVLHLGSTRFGADEQPWRTGKDVGSRHTGADDEPWYGPLHAAVDGVRPDLVVFSGDLTEHARPSEFQRGFRFLAHLAEAVELPRGRVVVVPGARDVNLPACRAYFAHQEALEREPVWPFWPKWGPFATAFDEFYGGVATFTPDEPWSLFEVPDLSVVVAALNSTLPVSHLGSGADVGDPQVDRFNHRLREYRQRRWLRIGVAHGPLSSRHQVDVHLVLTGEPAPEPQVPLVARGGAFQVLAVEPDGYRLAAHRYDPDRRRWVGDTRVDPDGTGSVVHVPVPFSAVNGTFSDLRRTPRAHPPGPARDTFFDRVHEATVVSHPTATVTPRPESRYLRVSKPRAGGGFEQWPVGVADGSTLHDDVEAFIGHVHLSFAAADPSVPSELVYSGPPAAPDLVASARRRGVRLRSFVEYQGLLDLRPLVQRQAQRLAADLAYPDELYVPQRYSLVGTSEVCDDVLARVIGWLGRESARFVVVLGDFGRGKSFLLRQLTRNLPDHLPGLLPVLVELRSLEKAPTLDELLAQHLVREGVEAVDVAKLRYMIGSGRLALLFDGFDELELRVGYDHAADYLGTLLHAVTDRAKVVLTSRTQHFRSTNQVLTALGQQVSALTGSRGVVLADFADDQIREFLTRHYGGDADRADRRFALLGGISDLLGLSRNPRMLSFIADLAEDRLLEIRRRHGRISAAELYRELVDFWLVHEARRQRHRFGRPSLDDAERLAACTALALRLWESTASTVRTADLADAVVTTLNRLAERGYSIDQAAHAVGSGTLLVRTEDGGFAFVHQSVMEWLVAKVAADDLLADRPDTTVFHRTMSPLMVDFFCDLAGHDAAVRWARSVLADPGAGEVPKRNATAVVQRLDVHARLELAGVDLRATDLSALDLRGANLKGADLSGQRLVDKDLTAADLSGADLSRVRMFGGDLTDAVLTGSTWRGAALLGVRGTDRPELADAAVSGRDPASAMVAPLAEDVAAVAFSPGGGLAALARVHGVELRDSRSNRPVRFWRRHAHPVVEVAYSPDGRLLATVEEDGSAFVWDATTDEPVARLVGAVRGPLTFLADRVHLVGLDGEGRLTFWVARTGDVRDGVAGAFERLAVTPDGVWAATATADGDIRTWAVSGEVAQRTTVGAAVRRIAIKPGAEVVAVATEDGAVELVETGWGLSNLHLEAEPGVVDDLAYSPDGTLLAIARRGTDVVVLNATTGAEVAALPTRVGACRVAFTPDSRRIAVTVDDGSSVVHEIGTEKRFPLSTGWRTAGPVAFTSKGSLITSYDHHVRVWHLGSGVVAAKTHVDAVDRVTFAPNGMRAATTTAMGIAVVWPLHGLHEPIHLDHPSVRAVAFSHDGEQIVTWSSRGVLRTWNSHTGDPLGIFRGGDMPPASALAHAPWTSDTVSGHEDGTLRLWRLPDVTPIVAHEADVECLAYAPGGGHFASGSTDGTVKVWKFHGGLRATMTVGRTIWGVAFSPDGDRVAAASSDGLVRVWGLDGDPLLTLTGHTARVVGVAFSRNGRHIASTSDDGTARIWDAATGAELATFVHGGEGEVVLLPDGSYKNVGAGPVDEVFWSVKQCRFRQGELDRYYPEIRALAADEPLPGLS</sequence>
<dbReference type="SUPFAM" id="SSF52540">
    <property type="entry name" value="P-loop containing nucleoside triphosphate hydrolases"/>
    <property type="match status" value="1"/>
</dbReference>
<dbReference type="InterPro" id="IPR054571">
    <property type="entry name" value="NA-iREase3_dom"/>
</dbReference>
<dbReference type="PANTHER" id="PTHR19879">
    <property type="entry name" value="TRANSCRIPTION INITIATION FACTOR TFIID"/>
    <property type="match status" value="1"/>
</dbReference>